<evidence type="ECO:0000256" key="1">
    <source>
        <dbReference type="PROSITE-ProRule" id="PRU01076"/>
    </source>
</evidence>
<keyword evidence="4" id="KW-1185">Reference proteome</keyword>
<gene>
    <name evidence="3" type="ORF">GlitD10_0745</name>
</gene>
<dbReference type="GO" id="GO:0032993">
    <property type="term" value="C:protein-DNA complex"/>
    <property type="evidence" value="ECO:0007669"/>
    <property type="project" value="TreeGrafter"/>
</dbReference>
<protein>
    <submittedName>
        <fullName evidence="3">Putative transcriptional regulator AbrB</fullName>
    </submittedName>
</protein>
<dbReference type="EMBL" id="CP017675">
    <property type="protein sequence ID" value="APB33059.1"/>
    <property type="molecule type" value="Genomic_DNA"/>
</dbReference>
<dbReference type="STRING" id="1188229.GlitD10_0745"/>
<dbReference type="PANTHER" id="PTHR42182:SF1">
    <property type="entry name" value="SLL0359 PROTEIN"/>
    <property type="match status" value="1"/>
</dbReference>
<dbReference type="AlphaFoldDB" id="A0A1J0AAU6"/>
<organism evidence="3 4">
    <name type="scientific">Gloeomargarita lithophora Alchichica-D10</name>
    <dbReference type="NCBI Taxonomy" id="1188229"/>
    <lineage>
        <taxon>Bacteria</taxon>
        <taxon>Bacillati</taxon>
        <taxon>Cyanobacteriota</taxon>
        <taxon>Cyanophyceae</taxon>
        <taxon>Gloeomargaritales</taxon>
        <taxon>Gloeomargaritaceae</taxon>
        <taxon>Gloeomargarita</taxon>
    </lineage>
</organism>
<dbReference type="RefSeq" id="WP_071453715.1">
    <property type="nucleotide sequence ID" value="NZ_CP017675.1"/>
</dbReference>
<reference evidence="3 4" key="1">
    <citation type="submission" date="2016-10" db="EMBL/GenBank/DDBJ databases">
        <title>Description of Gloeomargarita lithophora gen. nov., sp. nov., a thylakoid-bearing basal-branching cyanobacterium with intracellular carbonates, and proposal for Gloeomargaritales ord. nov.</title>
        <authorList>
            <person name="Moreira D."/>
            <person name="Tavera R."/>
            <person name="Benzerara K."/>
            <person name="Skouri-Panet F."/>
            <person name="Couradeau E."/>
            <person name="Gerard E."/>
            <person name="Loussert C."/>
            <person name="Novelo E."/>
            <person name="Zivanovic Y."/>
            <person name="Lopez-Garcia P."/>
        </authorList>
    </citation>
    <scope>NUCLEOTIDE SEQUENCE [LARGE SCALE GENOMIC DNA]</scope>
    <source>
        <strain evidence="3 4">D10</strain>
    </source>
</reference>
<evidence type="ECO:0000313" key="3">
    <source>
        <dbReference type="EMBL" id="APB33059.1"/>
    </source>
</evidence>
<keyword evidence="1" id="KW-0238">DNA-binding</keyword>
<accession>A0A1J0AAU6</accession>
<dbReference type="GO" id="GO:0001217">
    <property type="term" value="F:DNA-binding transcription repressor activity"/>
    <property type="evidence" value="ECO:0007669"/>
    <property type="project" value="TreeGrafter"/>
</dbReference>
<evidence type="ECO:0000313" key="4">
    <source>
        <dbReference type="Proteomes" id="UP000180235"/>
    </source>
</evidence>
<sequence length="133" mass="14742">MPTKSTKPQPLSGEALLVKFEELSDLSNKEKAKACGYYTVIKNGTERINILKFRNALIEAHGIHLDGKGRKPKRSRGGREASYRVRVQSNGNLLIGAAYTKQMNLQPGEEFEISLGRKQIRLSQVSATPSEEA</sequence>
<dbReference type="InterPro" id="IPR007159">
    <property type="entry name" value="SpoVT-AbrB_dom"/>
</dbReference>
<dbReference type="GO" id="GO:0000976">
    <property type="term" value="F:transcription cis-regulatory region binding"/>
    <property type="evidence" value="ECO:0007669"/>
    <property type="project" value="TreeGrafter"/>
</dbReference>
<proteinExistence type="predicted"/>
<feature type="domain" description="SpoVT-AbrB" evidence="2">
    <location>
        <begin position="82"/>
        <end position="127"/>
    </location>
</feature>
<dbReference type="PANTHER" id="PTHR42182">
    <property type="entry name" value="SLL0359 PROTEIN"/>
    <property type="match status" value="1"/>
</dbReference>
<dbReference type="PROSITE" id="PS51740">
    <property type="entry name" value="SPOVT_ABRB"/>
    <property type="match status" value="1"/>
</dbReference>
<dbReference type="OrthoDB" id="512458at2"/>
<name>A0A1J0AAU6_9CYAN</name>
<dbReference type="InterPro" id="IPR027360">
    <property type="entry name" value="AbrB-like"/>
</dbReference>
<dbReference type="KEGG" id="glt:GlitD10_0745"/>
<evidence type="ECO:0000259" key="2">
    <source>
        <dbReference type="PROSITE" id="PS51740"/>
    </source>
</evidence>
<dbReference type="Proteomes" id="UP000180235">
    <property type="component" value="Chromosome"/>
</dbReference>
<dbReference type="Pfam" id="PF14250">
    <property type="entry name" value="AbrB-like"/>
    <property type="match status" value="1"/>
</dbReference>